<evidence type="ECO:0000256" key="1">
    <source>
        <dbReference type="ARBA" id="ARBA00005510"/>
    </source>
</evidence>
<dbReference type="Proteomes" id="UP000604825">
    <property type="component" value="Unassembled WGS sequence"/>
</dbReference>
<keyword evidence="3" id="KW-0804">Transcription</keyword>
<protein>
    <recommendedName>
        <fullName evidence="5">BHLH domain-containing protein</fullName>
    </recommendedName>
</protein>
<name>A0A811NL21_9POAL</name>
<comment type="similarity">
    <text evidence="1">Belongs to the bHLH protein family.</text>
</comment>
<dbReference type="GO" id="GO:0046983">
    <property type="term" value="F:protein dimerization activity"/>
    <property type="evidence" value="ECO:0007669"/>
    <property type="project" value="InterPro"/>
</dbReference>
<reference evidence="6" key="1">
    <citation type="submission" date="2020-10" db="EMBL/GenBank/DDBJ databases">
        <authorList>
            <person name="Han B."/>
            <person name="Lu T."/>
            <person name="Zhao Q."/>
            <person name="Huang X."/>
            <person name="Zhao Y."/>
        </authorList>
    </citation>
    <scope>NUCLEOTIDE SEQUENCE</scope>
</reference>
<evidence type="ECO:0000259" key="5">
    <source>
        <dbReference type="PROSITE" id="PS50888"/>
    </source>
</evidence>
<dbReference type="InterPro" id="IPR044658">
    <property type="entry name" value="bHLH92/bHLH041-like"/>
</dbReference>
<feature type="region of interest" description="Disordered" evidence="4">
    <location>
        <begin position="282"/>
        <end position="306"/>
    </location>
</feature>
<dbReference type="PANTHER" id="PTHR46665:SF7">
    <property type="entry name" value="OS01G0773800 PROTEIN"/>
    <property type="match status" value="1"/>
</dbReference>
<organism evidence="6 7">
    <name type="scientific">Miscanthus lutarioriparius</name>
    <dbReference type="NCBI Taxonomy" id="422564"/>
    <lineage>
        <taxon>Eukaryota</taxon>
        <taxon>Viridiplantae</taxon>
        <taxon>Streptophyta</taxon>
        <taxon>Embryophyta</taxon>
        <taxon>Tracheophyta</taxon>
        <taxon>Spermatophyta</taxon>
        <taxon>Magnoliopsida</taxon>
        <taxon>Liliopsida</taxon>
        <taxon>Poales</taxon>
        <taxon>Poaceae</taxon>
        <taxon>PACMAD clade</taxon>
        <taxon>Panicoideae</taxon>
        <taxon>Andropogonodae</taxon>
        <taxon>Andropogoneae</taxon>
        <taxon>Saccharinae</taxon>
        <taxon>Miscanthus</taxon>
    </lineage>
</organism>
<dbReference type="SUPFAM" id="SSF47459">
    <property type="entry name" value="HLH, helix-loop-helix DNA-binding domain"/>
    <property type="match status" value="1"/>
</dbReference>
<dbReference type="OrthoDB" id="642552at2759"/>
<evidence type="ECO:0000256" key="3">
    <source>
        <dbReference type="ARBA" id="ARBA00023163"/>
    </source>
</evidence>
<gene>
    <name evidence="6" type="ORF">NCGR_LOCUS20157</name>
</gene>
<dbReference type="SMART" id="SM00353">
    <property type="entry name" value="HLH"/>
    <property type="match status" value="1"/>
</dbReference>
<sequence length="306" mass="33303">MDPFYFGPDQQLDAAAVDEDDYLTSLGLVLSPAPPAALPLPAGAFEAYQRRVPALLEYNSLTMSGRRYNVERNMHRRMFSYLRRVAHVAAAASTGAVVAPAFPAPADETMTTVGVVGSSQQAPRSSRFRHIMRERLRRERLSQGFADLHALLPPGASSKGGKNDIVGAAAGYIRELGARKERLSARNEELLHRAATRWSGVTRSSVGRGMVVKVRAESQDHSTAVNAFERVLQRLKAMEELQVTAIRSRICAGEMWMNVGVEGQVSTGEVDKAITNALMELEGNDPRSSSSKPSFSCQVEISGQMG</sequence>
<dbReference type="InterPro" id="IPR036638">
    <property type="entry name" value="HLH_DNA-bd_sf"/>
</dbReference>
<comment type="caution">
    <text evidence="6">The sequence shown here is derived from an EMBL/GenBank/DDBJ whole genome shotgun (WGS) entry which is preliminary data.</text>
</comment>
<dbReference type="Gene3D" id="4.10.280.10">
    <property type="entry name" value="Helix-loop-helix DNA-binding domain"/>
    <property type="match status" value="1"/>
</dbReference>
<feature type="compositionally biased region" description="Polar residues" evidence="4">
    <location>
        <begin position="297"/>
        <end position="306"/>
    </location>
</feature>
<feature type="domain" description="BHLH" evidence="5">
    <location>
        <begin position="125"/>
        <end position="176"/>
    </location>
</feature>
<evidence type="ECO:0000256" key="4">
    <source>
        <dbReference type="SAM" id="MobiDB-lite"/>
    </source>
</evidence>
<keyword evidence="2" id="KW-0805">Transcription regulation</keyword>
<dbReference type="PROSITE" id="PS50888">
    <property type="entry name" value="BHLH"/>
    <property type="match status" value="1"/>
</dbReference>
<accession>A0A811NL21</accession>
<evidence type="ECO:0000313" key="6">
    <source>
        <dbReference type="EMBL" id="CAD6229644.1"/>
    </source>
</evidence>
<evidence type="ECO:0000313" key="7">
    <source>
        <dbReference type="Proteomes" id="UP000604825"/>
    </source>
</evidence>
<dbReference type="EMBL" id="CAJGYO010000005">
    <property type="protein sequence ID" value="CAD6229644.1"/>
    <property type="molecule type" value="Genomic_DNA"/>
</dbReference>
<proteinExistence type="inferred from homology"/>
<dbReference type="PANTHER" id="PTHR46665">
    <property type="entry name" value="TRANSCRIPTION FACTOR BHLH041-RELATED-RELATED"/>
    <property type="match status" value="1"/>
</dbReference>
<evidence type="ECO:0000256" key="2">
    <source>
        <dbReference type="ARBA" id="ARBA00023015"/>
    </source>
</evidence>
<dbReference type="Pfam" id="PF00010">
    <property type="entry name" value="HLH"/>
    <property type="match status" value="1"/>
</dbReference>
<keyword evidence="7" id="KW-1185">Reference proteome</keyword>
<dbReference type="AlphaFoldDB" id="A0A811NL21"/>
<dbReference type="InterPro" id="IPR011598">
    <property type="entry name" value="bHLH_dom"/>
</dbReference>